<dbReference type="PANTHER" id="PTHR30250">
    <property type="entry name" value="PST FAMILY PREDICTED COLANIC ACID TRANSPORTER"/>
    <property type="match status" value="1"/>
</dbReference>
<dbReference type="Proteomes" id="UP001500740">
    <property type="component" value="Unassembled WGS sequence"/>
</dbReference>
<keyword evidence="2" id="KW-1003">Cell membrane</keyword>
<feature type="transmembrane region" description="Helical" evidence="6">
    <location>
        <begin position="50"/>
        <end position="75"/>
    </location>
</feature>
<keyword evidence="5 6" id="KW-0472">Membrane</keyword>
<feature type="transmembrane region" description="Helical" evidence="6">
    <location>
        <begin position="87"/>
        <end position="107"/>
    </location>
</feature>
<evidence type="ECO:0000256" key="1">
    <source>
        <dbReference type="ARBA" id="ARBA00004651"/>
    </source>
</evidence>
<dbReference type="InterPro" id="IPR050833">
    <property type="entry name" value="Poly_Biosynth_Transport"/>
</dbReference>
<feature type="transmembrane region" description="Helical" evidence="6">
    <location>
        <begin position="16"/>
        <end position="38"/>
    </location>
</feature>
<reference evidence="7 8" key="1">
    <citation type="journal article" date="2019" name="Int. J. Syst. Evol. Microbiol.">
        <title>The Global Catalogue of Microorganisms (GCM) 10K type strain sequencing project: providing services to taxonomists for standard genome sequencing and annotation.</title>
        <authorList>
            <consortium name="The Broad Institute Genomics Platform"/>
            <consortium name="The Broad Institute Genome Sequencing Center for Infectious Disease"/>
            <person name="Wu L."/>
            <person name="Ma J."/>
        </authorList>
    </citation>
    <scope>NUCLEOTIDE SEQUENCE [LARGE SCALE GENOMIC DNA]</scope>
    <source>
        <strain evidence="7 8">JCM 14193</strain>
    </source>
</reference>
<organism evidence="7 8">
    <name type="scientific">Alkalibacillus silvisoli</name>
    <dbReference type="NCBI Taxonomy" id="392823"/>
    <lineage>
        <taxon>Bacteria</taxon>
        <taxon>Bacillati</taxon>
        <taxon>Bacillota</taxon>
        <taxon>Bacilli</taxon>
        <taxon>Bacillales</taxon>
        <taxon>Bacillaceae</taxon>
        <taxon>Alkalibacillus</taxon>
    </lineage>
</organism>
<name>A0ABN1A762_9BACI</name>
<feature type="transmembrane region" description="Helical" evidence="6">
    <location>
        <begin position="370"/>
        <end position="392"/>
    </location>
</feature>
<feature type="transmembrane region" description="Helical" evidence="6">
    <location>
        <begin position="306"/>
        <end position="329"/>
    </location>
</feature>
<keyword evidence="8" id="KW-1185">Reference proteome</keyword>
<keyword evidence="4 6" id="KW-1133">Transmembrane helix</keyword>
<accession>A0ABN1A762</accession>
<comment type="subcellular location">
    <subcellularLocation>
        <location evidence="1">Cell membrane</location>
        <topology evidence="1">Multi-pass membrane protein</topology>
    </subcellularLocation>
</comment>
<gene>
    <name evidence="7" type="ORF">GCM10008935_26200</name>
</gene>
<feature type="transmembrane region" description="Helical" evidence="6">
    <location>
        <begin position="119"/>
        <end position="139"/>
    </location>
</feature>
<keyword evidence="3 6" id="KW-0812">Transmembrane</keyword>
<feature type="transmembrane region" description="Helical" evidence="6">
    <location>
        <begin position="151"/>
        <end position="173"/>
    </location>
</feature>
<proteinExistence type="predicted"/>
<evidence type="ECO:0000313" key="7">
    <source>
        <dbReference type="EMBL" id="GAA0469129.1"/>
    </source>
</evidence>
<comment type="caution">
    <text evidence="7">The sequence shown here is derived from an EMBL/GenBank/DDBJ whole genome shotgun (WGS) entry which is preliminary data.</text>
</comment>
<dbReference type="Pfam" id="PF13440">
    <property type="entry name" value="Polysacc_synt_3"/>
    <property type="match status" value="1"/>
</dbReference>
<dbReference type="PANTHER" id="PTHR30250:SF28">
    <property type="entry name" value="POLYSACCHARIDE BIOSYNTHESIS PROTEIN"/>
    <property type="match status" value="1"/>
</dbReference>
<protein>
    <submittedName>
        <fullName evidence="7">Lipopolysaccharide biosynthesis protein</fullName>
    </submittedName>
</protein>
<evidence type="ECO:0000256" key="4">
    <source>
        <dbReference type="ARBA" id="ARBA00022989"/>
    </source>
</evidence>
<dbReference type="EMBL" id="BAAACZ010000026">
    <property type="protein sequence ID" value="GAA0469129.1"/>
    <property type="molecule type" value="Genomic_DNA"/>
</dbReference>
<evidence type="ECO:0000313" key="8">
    <source>
        <dbReference type="Proteomes" id="UP001500740"/>
    </source>
</evidence>
<evidence type="ECO:0000256" key="2">
    <source>
        <dbReference type="ARBA" id="ARBA00022475"/>
    </source>
</evidence>
<evidence type="ECO:0000256" key="6">
    <source>
        <dbReference type="SAM" id="Phobius"/>
    </source>
</evidence>
<feature type="transmembrane region" description="Helical" evidence="6">
    <location>
        <begin position="398"/>
        <end position="421"/>
    </location>
</feature>
<feature type="transmembrane region" description="Helical" evidence="6">
    <location>
        <begin position="341"/>
        <end position="358"/>
    </location>
</feature>
<sequence length="434" mass="48098">MKMNIEKKFKSKFIKNVFLVASGTAMAQVITFLLLPIITRIYGPEAYGVMGAFLATINVFIPIAALTLPIAIVLPKEKEESFGIIKTSLKILILISTVLLLAILLFRDIIINLANLGELGNYLLFIPLAVFLAGLSQILRQWLIRNNTFNIIASATVYQALISHGSMVLIGFIYPIATVLILFTVLKQGIVAVFIYFKIKRKNKDLSIELTQSSLTFKEVIKKYYDFPKYRAPETFLNAVSQSLPILFIASFFGAAAAGFYTLSRSVLQVPVNLLGKSVGEVFYPRISSAAHNGENLTRLIKKATFLLALVGIIPFGIIIAFGPHLFAIIFGDEWYNAGQYAQWIALWTYFGFMNKPSVKSFPVLNAQRLHLIISIVMLVVRVGVLVIGFVILEDDILTVALLGITGAILNLILIFIAVSLSMRFDHGQLKVRG</sequence>
<evidence type="ECO:0000256" key="5">
    <source>
        <dbReference type="ARBA" id="ARBA00023136"/>
    </source>
</evidence>
<evidence type="ECO:0000256" key="3">
    <source>
        <dbReference type="ARBA" id="ARBA00022692"/>
    </source>
</evidence>